<evidence type="ECO:0000313" key="4">
    <source>
        <dbReference type="Proteomes" id="UP001205910"/>
    </source>
</evidence>
<dbReference type="PROSITE" id="PS50234">
    <property type="entry name" value="VWFA"/>
    <property type="match status" value="1"/>
</dbReference>
<keyword evidence="1" id="KW-0472">Membrane</keyword>
<dbReference type="Gene3D" id="3.40.50.410">
    <property type="entry name" value="von Willebrand factor, type A domain"/>
    <property type="match status" value="1"/>
</dbReference>
<reference evidence="3 4" key="1">
    <citation type="submission" date="2021-11" db="EMBL/GenBank/DDBJ databases">
        <title>Whole genome sequences of diphtheriae toxin producing Corynebacterium ulcerans isolates from cats in Osaka, Japan.</title>
        <authorList>
            <person name="Umeda K."/>
            <person name="Hirai Y."/>
        </authorList>
    </citation>
    <scope>NUCLEOTIDE SEQUENCE [LARGE SCALE GENOMIC DNA]</scope>
    <source>
        <strain evidence="3 4">12109B-1</strain>
    </source>
</reference>
<organism evidence="3 4">
    <name type="scientific">Corynebacterium ulcerans</name>
    <dbReference type="NCBI Taxonomy" id="65058"/>
    <lineage>
        <taxon>Bacteria</taxon>
        <taxon>Bacillati</taxon>
        <taxon>Actinomycetota</taxon>
        <taxon>Actinomycetes</taxon>
        <taxon>Mycobacteriales</taxon>
        <taxon>Corynebacteriaceae</taxon>
        <taxon>Corynebacterium</taxon>
    </lineage>
</organism>
<protein>
    <recommendedName>
        <fullName evidence="2">VWFA domain-containing protein</fullName>
    </recommendedName>
</protein>
<evidence type="ECO:0000259" key="2">
    <source>
        <dbReference type="PROSITE" id="PS50234"/>
    </source>
</evidence>
<keyword evidence="1" id="KW-1133">Transmembrane helix</keyword>
<dbReference type="Proteomes" id="UP001205910">
    <property type="component" value="Unassembled WGS sequence"/>
</dbReference>
<evidence type="ECO:0000256" key="1">
    <source>
        <dbReference type="SAM" id="Phobius"/>
    </source>
</evidence>
<dbReference type="InterPro" id="IPR036465">
    <property type="entry name" value="vWFA_dom_sf"/>
</dbReference>
<evidence type="ECO:0000313" key="3">
    <source>
        <dbReference type="EMBL" id="GJJ43988.1"/>
    </source>
</evidence>
<comment type="caution">
    <text evidence="3">The sequence shown here is derived from an EMBL/GenBank/DDBJ whole genome shotgun (WGS) entry which is preliminary data.</text>
</comment>
<name>A0ABD0BJ49_CORUL</name>
<dbReference type="InterPro" id="IPR002035">
    <property type="entry name" value="VWF_A"/>
</dbReference>
<dbReference type="AlphaFoldDB" id="A0ABD0BJ49"/>
<keyword evidence="1" id="KW-0812">Transmembrane</keyword>
<dbReference type="SUPFAM" id="SSF53300">
    <property type="entry name" value="vWA-like"/>
    <property type="match status" value="1"/>
</dbReference>
<accession>A0ABD0BJ49</accession>
<gene>
    <name evidence="3" type="ORF">CULCOIPH005_21770</name>
</gene>
<dbReference type="EMBL" id="BQFK01000005">
    <property type="protein sequence ID" value="GJJ43988.1"/>
    <property type="molecule type" value="Genomic_DNA"/>
</dbReference>
<feature type="transmembrane region" description="Helical" evidence="1">
    <location>
        <begin position="21"/>
        <end position="39"/>
    </location>
</feature>
<feature type="domain" description="VWFA" evidence="2">
    <location>
        <begin position="298"/>
        <end position="477"/>
    </location>
</feature>
<proteinExistence type="predicted"/>
<sequence>MEESVAKHSDGKNNYSVSKGLIGLVVVIIVLVSGVLWWLNTKDSSTSAAKDCIQGELVLPVASSDKGAAQKVIDAYNEAGRTVRDHCVVAKLSDDITTAGVYLSSESDNTINQELKKASRSPATLEWPTVATDKVGVASKTGLDSFDAATNVTYPVSSDAVASALVAAKLHANDVEATKTALSASLHLTIEEATQQQSETIAIAESHLPSGYSFVPADGLTKPLRSVALNATDKVQEDTIRAGADFGTAIASNAAETKPSDKASLESITAAEVLATLQTQAAEGGDKPESASLAQPTDTLFLLDTSVNMGKPTSDGSSWQSHSAQAIIQASMKLENLGKNLALWNYSSPLSHGATHGWRDNIGFGTAKSAETISQVIQEFGIGGHPLTREATVAALSVADAHIREGHAVNLVIVTSGTEDSSVSLADIPKNSQLHINVVHVGAAPVDQELAQAAQASGGSAQTVEDPLQLKAAIDKASQI</sequence>